<name>A0ABV3FF56_9NOCA</name>
<evidence type="ECO:0000256" key="1">
    <source>
        <dbReference type="SAM" id="MobiDB-lite"/>
    </source>
</evidence>
<dbReference type="EMBL" id="JBFAIH010000018">
    <property type="protein sequence ID" value="MEV0366225.1"/>
    <property type="molecule type" value="Genomic_DNA"/>
</dbReference>
<dbReference type="Proteomes" id="UP001551658">
    <property type="component" value="Unassembled WGS sequence"/>
</dbReference>
<sequence>MSNYLDFYAHHREPGNRFDGLYAPISFRPSLTGLGEMLIIQAADGPDARDLVDEFVATICAGVTPGAIVAPVVERSYADTVAHVYYAGTADPPRVKTKAAYLRRPYTADQLRTSYRHIVSRRSSANRRWSSCRSVGPSTPSRPMPPRCRPAIRS</sequence>
<dbReference type="RefSeq" id="WP_357984142.1">
    <property type="nucleotide sequence ID" value="NZ_JBFAIH010000018.1"/>
</dbReference>
<organism evidence="2 3">
    <name type="scientific">Nocardia fusca</name>
    <dbReference type="NCBI Taxonomy" id="941183"/>
    <lineage>
        <taxon>Bacteria</taxon>
        <taxon>Bacillati</taxon>
        <taxon>Actinomycetota</taxon>
        <taxon>Actinomycetes</taxon>
        <taxon>Mycobacteriales</taxon>
        <taxon>Nocardiaceae</taxon>
        <taxon>Nocardia</taxon>
    </lineage>
</organism>
<reference evidence="2 3" key="1">
    <citation type="submission" date="2024-06" db="EMBL/GenBank/DDBJ databases">
        <title>The Natural Products Discovery Center: Release of the First 8490 Sequenced Strains for Exploring Actinobacteria Biosynthetic Diversity.</title>
        <authorList>
            <person name="Kalkreuter E."/>
            <person name="Kautsar S.A."/>
            <person name="Yang D."/>
            <person name="Bader C.D."/>
            <person name="Teijaro C.N."/>
            <person name="Fluegel L."/>
            <person name="Davis C.M."/>
            <person name="Simpson J.R."/>
            <person name="Lauterbach L."/>
            <person name="Steele A.D."/>
            <person name="Gui C."/>
            <person name="Meng S."/>
            <person name="Li G."/>
            <person name="Viehrig K."/>
            <person name="Ye F."/>
            <person name="Su P."/>
            <person name="Kiefer A.F."/>
            <person name="Nichols A."/>
            <person name="Cepeda A.J."/>
            <person name="Yan W."/>
            <person name="Fan B."/>
            <person name="Jiang Y."/>
            <person name="Adhikari A."/>
            <person name="Zheng C.-J."/>
            <person name="Schuster L."/>
            <person name="Cowan T.M."/>
            <person name="Smanski M.J."/>
            <person name="Chevrette M.G."/>
            <person name="De Carvalho L.P.S."/>
            <person name="Shen B."/>
        </authorList>
    </citation>
    <scope>NUCLEOTIDE SEQUENCE [LARGE SCALE GENOMIC DNA]</scope>
    <source>
        <strain evidence="2 3">NPDC050671</strain>
    </source>
</reference>
<feature type="region of interest" description="Disordered" evidence="1">
    <location>
        <begin position="129"/>
        <end position="154"/>
    </location>
</feature>
<dbReference type="Gene3D" id="3.40.462.20">
    <property type="match status" value="1"/>
</dbReference>
<protein>
    <submittedName>
        <fullName evidence="2">Uncharacterized protein</fullName>
    </submittedName>
</protein>
<evidence type="ECO:0000313" key="3">
    <source>
        <dbReference type="Proteomes" id="UP001551658"/>
    </source>
</evidence>
<evidence type="ECO:0000313" key="2">
    <source>
        <dbReference type="EMBL" id="MEV0366225.1"/>
    </source>
</evidence>
<proteinExistence type="predicted"/>
<accession>A0ABV3FF56</accession>
<comment type="caution">
    <text evidence="2">The sequence shown here is derived from an EMBL/GenBank/DDBJ whole genome shotgun (WGS) entry which is preliminary data.</text>
</comment>
<gene>
    <name evidence="2" type="ORF">AB0H72_26335</name>
</gene>
<keyword evidence="3" id="KW-1185">Reference proteome</keyword>